<keyword evidence="5" id="KW-0540">Nuclease</keyword>
<protein>
    <submittedName>
        <fullName evidence="5">Restriction endonuclease subunit S</fullName>
    </submittedName>
</protein>
<dbReference type="SUPFAM" id="SSF116734">
    <property type="entry name" value="DNA methylase specificity domain"/>
    <property type="match status" value="2"/>
</dbReference>
<evidence type="ECO:0000313" key="5">
    <source>
        <dbReference type="EMBL" id="NJW52446.1"/>
    </source>
</evidence>
<dbReference type="PANTHER" id="PTHR30408:SF13">
    <property type="entry name" value="TYPE I RESTRICTION ENZYME HINDI SPECIFICITY SUBUNIT"/>
    <property type="match status" value="1"/>
</dbReference>
<dbReference type="InterPro" id="IPR044946">
    <property type="entry name" value="Restrct_endonuc_typeI_TRD_sf"/>
</dbReference>
<sequence>MPENWKTYNLGNLIEHQKGFAFKSKWYQNSGAIIVRVSDTTDNSIDISTCNKIDIDLASSYERFKIQFNDIVIATVGSWPPNYASVVGKVIKVPQEADGSLLNQNAVRLRTKNPEKFDQKFIYYLMKSKTFLKYIVHSAQGSANQASIKLTDIFNFSFSLPNISEQKSIASILSALDDKIELNLQMNKTLEEMAMALYKHWFVDFGPFQDGEFVDSELGEIPKGWEVKQLEDIIKFSNGYAFKSKQLLKEEEPDTFHIFKMGHIQKGGGLKADGTKSWIKKRDCKGLDKFILRTGDILMSMTDMKDNMTILGHTALMNENNKFIVNQRVGLLRVANNCGIDYPYVFLLTNSSDFIQRLRSQANSGVQVNLSTNAIKSAKVVVPNKEVNVKFNNITLPYYESINQNALENQTLTKLRDTLLPKLISGEVRVKDAEKTLSEVL</sequence>
<name>A0ABX1CVY7_9FLAO</name>
<dbReference type="GO" id="GO:0004519">
    <property type="term" value="F:endonuclease activity"/>
    <property type="evidence" value="ECO:0007669"/>
    <property type="project" value="UniProtKB-KW"/>
</dbReference>
<evidence type="ECO:0000256" key="3">
    <source>
        <dbReference type="ARBA" id="ARBA00023125"/>
    </source>
</evidence>
<dbReference type="RefSeq" id="WP_168137571.1">
    <property type="nucleotide sequence ID" value="NZ_JAAVJR010000003.1"/>
</dbReference>
<proteinExistence type="inferred from homology"/>
<dbReference type="CDD" id="cd17512">
    <property type="entry name" value="RMtype1_S_BceB55ORF5615P-TRD2-CR2_like"/>
    <property type="match status" value="1"/>
</dbReference>
<dbReference type="InterPro" id="IPR052021">
    <property type="entry name" value="Type-I_RS_S_subunit"/>
</dbReference>
<keyword evidence="5" id="KW-0255">Endonuclease</keyword>
<comment type="similarity">
    <text evidence="1">Belongs to the type-I restriction system S methylase family.</text>
</comment>
<keyword evidence="3" id="KW-0238">DNA-binding</keyword>
<keyword evidence="2" id="KW-0680">Restriction system</keyword>
<reference evidence="5 6" key="1">
    <citation type="submission" date="2020-03" db="EMBL/GenBank/DDBJ databases">
        <title>Salinimicrobium sp. nov, isolated from SCS.</title>
        <authorList>
            <person name="Cao W.R."/>
        </authorList>
    </citation>
    <scope>NUCLEOTIDE SEQUENCE [LARGE SCALE GENOMIC DNA]</scope>
    <source>
        <strain evidence="6">J15B91</strain>
    </source>
</reference>
<dbReference type="CDD" id="cd17278">
    <property type="entry name" value="RMtype1_S_LdeBORF1052P-TRD2-CR2"/>
    <property type="match status" value="1"/>
</dbReference>
<evidence type="ECO:0000256" key="2">
    <source>
        <dbReference type="ARBA" id="ARBA00022747"/>
    </source>
</evidence>
<dbReference type="Pfam" id="PF01420">
    <property type="entry name" value="Methylase_S"/>
    <property type="match status" value="2"/>
</dbReference>
<keyword evidence="6" id="KW-1185">Reference proteome</keyword>
<dbReference type="Proteomes" id="UP000703674">
    <property type="component" value="Unassembled WGS sequence"/>
</dbReference>
<feature type="domain" description="Type I restriction modification DNA specificity" evidence="4">
    <location>
        <begin position="2"/>
        <end position="191"/>
    </location>
</feature>
<dbReference type="InterPro" id="IPR000055">
    <property type="entry name" value="Restrct_endonuc_typeI_TRD"/>
</dbReference>
<comment type="caution">
    <text evidence="5">The sequence shown here is derived from an EMBL/GenBank/DDBJ whole genome shotgun (WGS) entry which is preliminary data.</text>
</comment>
<feature type="domain" description="Type I restriction modification DNA specificity" evidence="4">
    <location>
        <begin position="222"/>
        <end position="398"/>
    </location>
</feature>
<evidence type="ECO:0000259" key="4">
    <source>
        <dbReference type="Pfam" id="PF01420"/>
    </source>
</evidence>
<dbReference type="EMBL" id="JAAVJR010000003">
    <property type="protein sequence ID" value="NJW52446.1"/>
    <property type="molecule type" value="Genomic_DNA"/>
</dbReference>
<evidence type="ECO:0000256" key="1">
    <source>
        <dbReference type="ARBA" id="ARBA00010923"/>
    </source>
</evidence>
<gene>
    <name evidence="5" type="ORF">HC175_05895</name>
</gene>
<evidence type="ECO:0000313" key="6">
    <source>
        <dbReference type="Proteomes" id="UP000703674"/>
    </source>
</evidence>
<keyword evidence="5" id="KW-0378">Hydrolase</keyword>
<organism evidence="5 6">
    <name type="scientific">Salinimicrobium oceani</name>
    <dbReference type="NCBI Taxonomy" id="2722702"/>
    <lineage>
        <taxon>Bacteria</taxon>
        <taxon>Pseudomonadati</taxon>
        <taxon>Bacteroidota</taxon>
        <taxon>Flavobacteriia</taxon>
        <taxon>Flavobacteriales</taxon>
        <taxon>Flavobacteriaceae</taxon>
        <taxon>Salinimicrobium</taxon>
    </lineage>
</organism>
<dbReference type="Gene3D" id="3.90.220.20">
    <property type="entry name" value="DNA methylase specificity domains"/>
    <property type="match status" value="2"/>
</dbReference>
<dbReference type="PANTHER" id="PTHR30408">
    <property type="entry name" value="TYPE-1 RESTRICTION ENZYME ECOKI SPECIFICITY PROTEIN"/>
    <property type="match status" value="1"/>
</dbReference>
<accession>A0ABX1CVY7</accession>